<evidence type="ECO:0000259" key="10">
    <source>
        <dbReference type="PROSITE" id="PS50928"/>
    </source>
</evidence>
<dbReference type="FunFam" id="1.10.3720.10:FF:000004">
    <property type="entry name" value="Sulfate transport system permease protein CysT"/>
    <property type="match status" value="1"/>
</dbReference>
<dbReference type="Pfam" id="PF00528">
    <property type="entry name" value="BPD_transp_1"/>
    <property type="match status" value="1"/>
</dbReference>
<comment type="function">
    <text evidence="9">Part of the ABC transporter complex (TC 3.A.1.6.1) involved in sulfate/thiosulfate import.</text>
</comment>
<comment type="function">
    <text evidence="8">Part of the ABC transporter complex CysAWTP (TC 3.A.1.6.1) involved in sulfate/thiosulfate import. Probably responsible for the translocation of the substrate across the membrane.</text>
</comment>
<dbReference type="InterPro" id="IPR035906">
    <property type="entry name" value="MetI-like_sf"/>
</dbReference>
<dbReference type="GO" id="GO:0005886">
    <property type="term" value="C:plasma membrane"/>
    <property type="evidence" value="ECO:0007669"/>
    <property type="project" value="UniProtKB-SubCell"/>
</dbReference>
<dbReference type="NCBIfam" id="TIGR02139">
    <property type="entry name" value="permease_CysT"/>
    <property type="match status" value="1"/>
</dbReference>
<dbReference type="PANTHER" id="PTHR30406:SF10">
    <property type="entry name" value="SULFATE TRANSPORT SYSTEM PERMEASE PROTEIN CYST"/>
    <property type="match status" value="1"/>
</dbReference>
<name>A0A1I5YKW4_9GAMM</name>
<keyword evidence="3 9" id="KW-0813">Transport</keyword>
<keyword evidence="6 9" id="KW-0764">Sulfate transport</keyword>
<protein>
    <recommendedName>
        <fullName evidence="9">Sulfate transport system permease protein CysT</fullName>
    </recommendedName>
</protein>
<evidence type="ECO:0000256" key="3">
    <source>
        <dbReference type="ARBA" id="ARBA00022448"/>
    </source>
</evidence>
<feature type="transmembrane region" description="Helical" evidence="9">
    <location>
        <begin position="36"/>
        <end position="62"/>
    </location>
</feature>
<feature type="transmembrane region" description="Helical" evidence="9">
    <location>
        <begin position="264"/>
        <end position="286"/>
    </location>
</feature>
<comment type="subcellular location">
    <subcellularLocation>
        <location evidence="1">Cell membrane</location>
        <topology evidence="1">Multi-pass membrane protein</topology>
    </subcellularLocation>
</comment>
<dbReference type="InterPro" id="IPR011865">
    <property type="entry name" value="CysT_permease"/>
</dbReference>
<dbReference type="InterPro" id="IPR000515">
    <property type="entry name" value="MetI-like"/>
</dbReference>
<evidence type="ECO:0000256" key="7">
    <source>
        <dbReference type="ARBA" id="ARBA00023136"/>
    </source>
</evidence>
<keyword evidence="5 9" id="KW-1133">Transmembrane helix</keyword>
<dbReference type="PROSITE" id="PS50928">
    <property type="entry name" value="ABC_TM1"/>
    <property type="match status" value="1"/>
</dbReference>
<dbReference type="SUPFAM" id="SSF161098">
    <property type="entry name" value="MetI-like"/>
    <property type="match status" value="1"/>
</dbReference>
<evidence type="ECO:0000256" key="6">
    <source>
        <dbReference type="ARBA" id="ARBA00023032"/>
    </source>
</evidence>
<dbReference type="CDD" id="cd06261">
    <property type="entry name" value="TM_PBP2"/>
    <property type="match status" value="1"/>
</dbReference>
<evidence type="ECO:0000256" key="5">
    <source>
        <dbReference type="ARBA" id="ARBA00022989"/>
    </source>
</evidence>
<evidence type="ECO:0000313" key="11">
    <source>
        <dbReference type="EMBL" id="SFQ44843.1"/>
    </source>
</evidence>
<reference evidence="12" key="1">
    <citation type="submission" date="2016-10" db="EMBL/GenBank/DDBJ databases">
        <authorList>
            <person name="Varghese N."/>
            <person name="Submissions S."/>
        </authorList>
    </citation>
    <scope>NUCLEOTIDE SEQUENCE [LARGE SCALE GENOMIC DNA]</scope>
    <source>
        <strain evidence="12">JCM 15604</strain>
    </source>
</reference>
<feature type="transmembrane region" description="Helical" evidence="9">
    <location>
        <begin position="156"/>
        <end position="176"/>
    </location>
</feature>
<dbReference type="Proteomes" id="UP000182025">
    <property type="component" value="Unassembled WGS sequence"/>
</dbReference>
<keyword evidence="12" id="KW-1185">Reference proteome</keyword>
<dbReference type="InterPro" id="IPR005667">
    <property type="entry name" value="Sulph_transpt2"/>
</dbReference>
<evidence type="ECO:0000256" key="8">
    <source>
        <dbReference type="ARBA" id="ARBA00025323"/>
    </source>
</evidence>
<gene>
    <name evidence="11" type="ORF">SAMN05216177_114117</name>
</gene>
<comment type="subunit">
    <text evidence="2">The complex is composed of two ATP-binding proteins (CysA), two transmembrane proteins (CysT and CysW) and a solute-binding protein (CysP).</text>
</comment>
<sequence length="298" mass="32851">MVRWPPYWRPTAFVEPSFFVSKPTLFFLQTPLLPGFGLSFGVSVLYLSLVILLPLSALLLYVSDMTWAQYWFAISDPRVVQTYKVTISAAFYSTLAVLVLGLLLAWIITRYDFPGRRIVDALVDLPFALPTSVAGLTLAALLVPNGWIGQWLGFKVAYAYAGIVVAMVFTSIPFVVRTVQPVLQDLGSEYEEAARTLGASRVQTFRKVILPTLAPALVTGGSQAFIRSLGEFGAVIMIAGNIPYQTEVSSLMIFVRLQEFNYPAAAAIASVILLASLTLLFLLQVVQGRLFAWQRQGR</sequence>
<evidence type="ECO:0000256" key="1">
    <source>
        <dbReference type="ARBA" id="ARBA00004651"/>
    </source>
</evidence>
<feature type="domain" description="ABC transmembrane type-1" evidence="10">
    <location>
        <begin position="83"/>
        <end position="283"/>
    </location>
</feature>
<dbReference type="PANTHER" id="PTHR30406">
    <property type="entry name" value="SULFATE TRANSPORT SYSTEM PERMEASE PROTEIN"/>
    <property type="match status" value="1"/>
</dbReference>
<keyword evidence="4 9" id="KW-0812">Transmembrane</keyword>
<accession>A0A1I5YKW4</accession>
<evidence type="ECO:0000313" key="12">
    <source>
        <dbReference type="Proteomes" id="UP000182025"/>
    </source>
</evidence>
<evidence type="ECO:0000256" key="2">
    <source>
        <dbReference type="ARBA" id="ARBA00011779"/>
    </source>
</evidence>
<keyword evidence="7 9" id="KW-0472">Membrane</keyword>
<dbReference type="GO" id="GO:0015419">
    <property type="term" value="F:ABC-type sulfate transporter activity"/>
    <property type="evidence" value="ECO:0007669"/>
    <property type="project" value="UniProtKB-UniRule"/>
</dbReference>
<dbReference type="NCBIfam" id="TIGR00969">
    <property type="entry name" value="3a0106s02"/>
    <property type="match status" value="1"/>
</dbReference>
<feature type="transmembrane region" description="Helical" evidence="9">
    <location>
        <begin position="127"/>
        <end position="144"/>
    </location>
</feature>
<feature type="transmembrane region" description="Helical" evidence="9">
    <location>
        <begin position="83"/>
        <end position="107"/>
    </location>
</feature>
<proteinExistence type="inferred from homology"/>
<evidence type="ECO:0000256" key="4">
    <source>
        <dbReference type="ARBA" id="ARBA00022692"/>
    </source>
</evidence>
<evidence type="ECO:0000256" key="9">
    <source>
        <dbReference type="RuleBase" id="RU366001"/>
    </source>
</evidence>
<dbReference type="EMBL" id="FOXK01000014">
    <property type="protein sequence ID" value="SFQ44843.1"/>
    <property type="molecule type" value="Genomic_DNA"/>
</dbReference>
<organism evidence="11 12">
    <name type="scientific">Ectopseudomonas toyotomiensis</name>
    <dbReference type="NCBI Taxonomy" id="554344"/>
    <lineage>
        <taxon>Bacteria</taxon>
        <taxon>Pseudomonadati</taxon>
        <taxon>Pseudomonadota</taxon>
        <taxon>Gammaproteobacteria</taxon>
        <taxon>Pseudomonadales</taxon>
        <taxon>Pseudomonadaceae</taxon>
        <taxon>Ectopseudomonas</taxon>
    </lineage>
</organism>
<dbReference type="Gene3D" id="1.10.3720.10">
    <property type="entry name" value="MetI-like"/>
    <property type="match status" value="1"/>
</dbReference>
<comment type="similarity">
    <text evidence="9">Belongs to the binding-protein-dependent transport system permease family. CysTW subfamily.</text>
</comment>
<dbReference type="AlphaFoldDB" id="A0A1I5YKW4"/>
<comment type="caution">
    <text evidence="9">Lacks conserved residue(s) required for the propagation of feature annotation.</text>
</comment>